<keyword evidence="3" id="KW-1185">Reference proteome</keyword>
<accession>A0A251RWQ7</accession>
<evidence type="ECO:0000313" key="2">
    <source>
        <dbReference type="EMBL" id="OTF90818.1"/>
    </source>
</evidence>
<gene>
    <name evidence="2" type="ORF">HannXRQ_Chr16g0503751</name>
    <name evidence="1" type="ORF">HanXRQr2_Chr10g0464971</name>
</gene>
<protein>
    <submittedName>
        <fullName evidence="2">Uncharacterized protein</fullName>
    </submittedName>
</protein>
<dbReference type="AlphaFoldDB" id="A0A251RWQ7"/>
<organism evidence="2 3">
    <name type="scientific">Helianthus annuus</name>
    <name type="common">Common sunflower</name>
    <dbReference type="NCBI Taxonomy" id="4232"/>
    <lineage>
        <taxon>Eukaryota</taxon>
        <taxon>Viridiplantae</taxon>
        <taxon>Streptophyta</taxon>
        <taxon>Embryophyta</taxon>
        <taxon>Tracheophyta</taxon>
        <taxon>Spermatophyta</taxon>
        <taxon>Magnoliopsida</taxon>
        <taxon>eudicotyledons</taxon>
        <taxon>Gunneridae</taxon>
        <taxon>Pentapetalae</taxon>
        <taxon>asterids</taxon>
        <taxon>campanulids</taxon>
        <taxon>Asterales</taxon>
        <taxon>Asteraceae</taxon>
        <taxon>Asteroideae</taxon>
        <taxon>Heliantheae alliance</taxon>
        <taxon>Heliantheae</taxon>
        <taxon>Helianthus</taxon>
    </lineage>
</organism>
<dbReference type="EMBL" id="CM007905">
    <property type="protein sequence ID" value="OTF90818.1"/>
    <property type="molecule type" value="Genomic_DNA"/>
</dbReference>
<proteinExistence type="predicted"/>
<reference evidence="1 3" key="1">
    <citation type="journal article" date="2017" name="Nature">
        <title>The sunflower genome provides insights into oil metabolism, flowering and Asterid evolution.</title>
        <authorList>
            <person name="Badouin H."/>
            <person name="Gouzy J."/>
            <person name="Grassa C.J."/>
            <person name="Murat F."/>
            <person name="Staton S.E."/>
            <person name="Cottret L."/>
            <person name="Lelandais-Briere C."/>
            <person name="Owens G.L."/>
            <person name="Carrere S."/>
            <person name="Mayjonade B."/>
            <person name="Legrand L."/>
            <person name="Gill N."/>
            <person name="Kane N.C."/>
            <person name="Bowers J.E."/>
            <person name="Hubner S."/>
            <person name="Bellec A."/>
            <person name="Berard A."/>
            <person name="Berges H."/>
            <person name="Blanchet N."/>
            <person name="Boniface M.C."/>
            <person name="Brunel D."/>
            <person name="Catrice O."/>
            <person name="Chaidir N."/>
            <person name="Claudel C."/>
            <person name="Donnadieu C."/>
            <person name="Faraut T."/>
            <person name="Fievet G."/>
            <person name="Helmstetter N."/>
            <person name="King M."/>
            <person name="Knapp S.J."/>
            <person name="Lai Z."/>
            <person name="Le Paslier M.C."/>
            <person name="Lippi Y."/>
            <person name="Lorenzon L."/>
            <person name="Mandel J.R."/>
            <person name="Marage G."/>
            <person name="Marchand G."/>
            <person name="Marquand E."/>
            <person name="Bret-Mestries E."/>
            <person name="Morien E."/>
            <person name="Nambeesan S."/>
            <person name="Nguyen T."/>
            <person name="Pegot-Espagnet P."/>
            <person name="Pouilly N."/>
            <person name="Raftis F."/>
            <person name="Sallet E."/>
            <person name="Schiex T."/>
            <person name="Thomas J."/>
            <person name="Vandecasteele C."/>
            <person name="Vares D."/>
            <person name="Vear F."/>
            <person name="Vautrin S."/>
            <person name="Crespi M."/>
            <person name="Mangin B."/>
            <person name="Burke J.M."/>
            <person name="Salse J."/>
            <person name="Munos S."/>
            <person name="Vincourt P."/>
            <person name="Rieseberg L.H."/>
            <person name="Langlade N.B."/>
        </authorList>
    </citation>
    <scope>NUCLEOTIDE SEQUENCE [LARGE SCALE GENOMIC DNA]</scope>
    <source>
        <strain evidence="3">cv. SF193</strain>
        <tissue evidence="1">Leaves</tissue>
    </source>
</reference>
<dbReference type="Proteomes" id="UP000215914">
    <property type="component" value="Chromosome 16"/>
</dbReference>
<dbReference type="Gramene" id="mRNA:HanXRQr2_Chr10g0464971">
    <property type="protein sequence ID" value="mRNA:HanXRQr2_Chr10g0464971"/>
    <property type="gene ID" value="HanXRQr2_Chr10g0464971"/>
</dbReference>
<dbReference type="EMBL" id="MNCJ02000325">
    <property type="protein sequence ID" value="KAF5788529.1"/>
    <property type="molecule type" value="Genomic_DNA"/>
</dbReference>
<reference evidence="2" key="2">
    <citation type="submission" date="2017-02" db="EMBL/GenBank/DDBJ databases">
        <title>Sunflower complete genome.</title>
        <authorList>
            <person name="Langlade N."/>
            <person name="Munos S."/>
        </authorList>
    </citation>
    <scope>NUCLEOTIDE SEQUENCE [LARGE SCALE GENOMIC DNA]</scope>
    <source>
        <tissue evidence="2">Leaves</tissue>
    </source>
</reference>
<evidence type="ECO:0000313" key="3">
    <source>
        <dbReference type="Proteomes" id="UP000215914"/>
    </source>
</evidence>
<name>A0A251RWQ7_HELAN</name>
<dbReference type="InParanoid" id="A0A251RWQ7"/>
<evidence type="ECO:0000313" key="1">
    <source>
        <dbReference type="EMBL" id="KAF5788529.1"/>
    </source>
</evidence>
<reference evidence="1" key="3">
    <citation type="submission" date="2020-06" db="EMBL/GenBank/DDBJ databases">
        <title>Helianthus annuus Genome sequencing and assembly Release 2.</title>
        <authorList>
            <person name="Gouzy J."/>
            <person name="Langlade N."/>
            <person name="Munos S."/>
        </authorList>
    </citation>
    <scope>NUCLEOTIDE SEQUENCE</scope>
    <source>
        <tissue evidence="1">Leaves</tissue>
    </source>
</reference>
<sequence>MESLSDSSAIMICPNLRGDRVSRVSIPFIDQMAESGAHVVMVVRNTKAAHELI</sequence>